<keyword evidence="2" id="KW-1185">Reference proteome</keyword>
<dbReference type="STRING" id="54.SAMN02745121_08569"/>
<organism evidence="1 2">
    <name type="scientific">Nannocystis exedens</name>
    <dbReference type="NCBI Taxonomy" id="54"/>
    <lineage>
        <taxon>Bacteria</taxon>
        <taxon>Pseudomonadati</taxon>
        <taxon>Myxococcota</taxon>
        <taxon>Polyangia</taxon>
        <taxon>Nannocystales</taxon>
        <taxon>Nannocystaceae</taxon>
        <taxon>Nannocystis</taxon>
    </lineage>
</organism>
<dbReference type="RefSeq" id="WP_096331029.1">
    <property type="nucleotide sequence ID" value="NZ_FOMX01000060.1"/>
</dbReference>
<accession>A0A1I2IAJ7</accession>
<dbReference type="EMBL" id="FOMX01000060">
    <property type="protein sequence ID" value="SFF39352.1"/>
    <property type="molecule type" value="Genomic_DNA"/>
</dbReference>
<protein>
    <submittedName>
        <fullName evidence="1">Uncharacterized protein</fullName>
    </submittedName>
</protein>
<dbReference type="AlphaFoldDB" id="A0A1I2IAJ7"/>
<gene>
    <name evidence="1" type="ORF">SAMN02745121_08569</name>
</gene>
<sequence>MSDECQPLNLGGRTKEDPCKGAFGYCTPYDYFEMRKMLQVVRNGLVTRLTSYDTMLWERQRKGEKVSYTPATQAALDLCNGDSWNVLAEHGDSNWNYLKMGEELAGPIRTFIEMATRCHAASCDVDAAIRALGGVTPSAPAQPVPTQTIIDQIFKRAGEAAGGVAKFAAIGLALWGGAQFIKAREKGDS</sequence>
<proteinExistence type="predicted"/>
<dbReference type="Proteomes" id="UP000199400">
    <property type="component" value="Unassembled WGS sequence"/>
</dbReference>
<evidence type="ECO:0000313" key="2">
    <source>
        <dbReference type="Proteomes" id="UP000199400"/>
    </source>
</evidence>
<evidence type="ECO:0000313" key="1">
    <source>
        <dbReference type="EMBL" id="SFF39352.1"/>
    </source>
</evidence>
<name>A0A1I2IAJ7_9BACT</name>
<reference evidence="2" key="1">
    <citation type="submission" date="2016-10" db="EMBL/GenBank/DDBJ databases">
        <authorList>
            <person name="Varghese N."/>
            <person name="Submissions S."/>
        </authorList>
    </citation>
    <scope>NUCLEOTIDE SEQUENCE [LARGE SCALE GENOMIC DNA]</scope>
    <source>
        <strain evidence="2">ATCC 25963</strain>
    </source>
</reference>